<dbReference type="PROSITE" id="PS50943">
    <property type="entry name" value="HTH_CROC1"/>
    <property type="match status" value="1"/>
</dbReference>
<organism evidence="2 3">
    <name type="scientific">Virgibacillus alimentarius</name>
    <dbReference type="NCBI Taxonomy" id="698769"/>
    <lineage>
        <taxon>Bacteria</taxon>
        <taxon>Bacillati</taxon>
        <taxon>Bacillota</taxon>
        <taxon>Bacilli</taxon>
        <taxon>Bacillales</taxon>
        <taxon>Bacillaceae</taxon>
        <taxon>Virgibacillus</taxon>
    </lineage>
</organism>
<dbReference type="InterPro" id="IPR010982">
    <property type="entry name" value="Lambda_DNA-bd_dom_sf"/>
</dbReference>
<name>A0ABS4S8T0_9BACI</name>
<dbReference type="CDD" id="cd00093">
    <property type="entry name" value="HTH_XRE"/>
    <property type="match status" value="1"/>
</dbReference>
<evidence type="ECO:0000259" key="1">
    <source>
        <dbReference type="PROSITE" id="PS50943"/>
    </source>
</evidence>
<dbReference type="Pfam" id="PF06527">
    <property type="entry name" value="TniQ"/>
    <property type="match status" value="1"/>
</dbReference>
<feature type="domain" description="HTH cro/C1-type" evidence="1">
    <location>
        <begin position="257"/>
        <end position="301"/>
    </location>
</feature>
<keyword evidence="3" id="KW-1185">Reference proteome</keyword>
<sequence length="506" mass="59283">MNLYISSLTDEQRIVDNFLSTRTELYNIEPIGIGTPYVESLLSYIARLAEKHNISETVMLKEVFAPVMENENIKNDVSQRGNTYREYLANGISTFSLELISSIEKLTGRKDIQYTTMINWGGLFNENIVNRNRRWCPLCLEMFQQELGIVYEPLLWAISEIKVCDRHQISLKELCPYCGKKMSYIHRNLVVGHCQYCLKWLGESNSNENKILSEEHKNILKNYKQLFEVSPSLRSFPNKNCISNVLQKLEKQLEFESLLQFSKFLGVNYSGMFYWVKNKRIPSPEKLLHIANKLNCTIYEMISDENLYLKVKVDGFDKSRKVSKITIVEMESYLRDAAYTKSTPKSLAEVCRVGGFSRTAAKNNFPHLSQLILDNFALHRKNSFIQRQKDIEIILKKILTHERPKSLKKSLEDYGLSIRTAQKYHPKLCKKIIERNQQYIKVEKEKRIKVIENEIKTIMFDLHQKGIYPSFSQINKVISDPNIFMERHFRTFRKEMLESLVIKFEG</sequence>
<gene>
    <name evidence="2" type="ORF">J2Z81_001865</name>
</gene>
<dbReference type="EMBL" id="JAGIKX010000016">
    <property type="protein sequence ID" value="MBP2257895.1"/>
    <property type="molecule type" value="Genomic_DNA"/>
</dbReference>
<proteinExistence type="predicted"/>
<evidence type="ECO:0000313" key="2">
    <source>
        <dbReference type="EMBL" id="MBP2257895.1"/>
    </source>
</evidence>
<accession>A0ABS4S8T0</accession>
<reference evidence="2 3" key="1">
    <citation type="submission" date="2021-03" db="EMBL/GenBank/DDBJ databases">
        <title>Genomic Encyclopedia of Type Strains, Phase IV (KMG-IV): sequencing the most valuable type-strain genomes for metagenomic binning, comparative biology and taxonomic classification.</title>
        <authorList>
            <person name="Goeker M."/>
        </authorList>
    </citation>
    <scope>NUCLEOTIDE SEQUENCE [LARGE SCALE GENOMIC DNA]</scope>
    <source>
        <strain evidence="2 3">DSM 25790</strain>
    </source>
</reference>
<dbReference type="RefSeq" id="WP_226371212.1">
    <property type="nucleotide sequence ID" value="NZ_JAGIKX010000016.1"/>
</dbReference>
<comment type="caution">
    <text evidence="2">The sequence shown here is derived from an EMBL/GenBank/DDBJ whole genome shotgun (WGS) entry which is preliminary data.</text>
</comment>
<dbReference type="InterPro" id="IPR009492">
    <property type="entry name" value="TniQ"/>
</dbReference>
<protein>
    <submittedName>
        <fullName evidence="2">Transcriptional regulator with XRE-family HTH domain</fullName>
    </submittedName>
</protein>
<dbReference type="InterPro" id="IPR001387">
    <property type="entry name" value="Cro/C1-type_HTH"/>
</dbReference>
<dbReference type="Proteomes" id="UP001519294">
    <property type="component" value="Unassembled WGS sequence"/>
</dbReference>
<dbReference type="SUPFAM" id="SSF47413">
    <property type="entry name" value="lambda repressor-like DNA-binding domains"/>
    <property type="match status" value="1"/>
</dbReference>
<evidence type="ECO:0000313" key="3">
    <source>
        <dbReference type="Proteomes" id="UP001519294"/>
    </source>
</evidence>